<feature type="compositionally biased region" description="Low complexity" evidence="1">
    <location>
        <begin position="325"/>
        <end position="373"/>
    </location>
</feature>
<feature type="compositionally biased region" description="Gly residues" evidence="1">
    <location>
        <begin position="184"/>
        <end position="193"/>
    </location>
</feature>
<evidence type="ECO:0000313" key="3">
    <source>
        <dbReference type="Proteomes" id="UP000030671"/>
    </source>
</evidence>
<dbReference type="RefSeq" id="XP_009544106.1">
    <property type="nucleotide sequence ID" value="XM_009545811.1"/>
</dbReference>
<keyword evidence="3" id="KW-1185">Reference proteome</keyword>
<organism evidence="2 3">
    <name type="scientific">Heterobasidion irregulare (strain TC 32-1)</name>
    <dbReference type="NCBI Taxonomy" id="747525"/>
    <lineage>
        <taxon>Eukaryota</taxon>
        <taxon>Fungi</taxon>
        <taxon>Dikarya</taxon>
        <taxon>Basidiomycota</taxon>
        <taxon>Agaricomycotina</taxon>
        <taxon>Agaricomycetes</taxon>
        <taxon>Russulales</taxon>
        <taxon>Bondarzewiaceae</taxon>
        <taxon>Heterobasidion</taxon>
        <taxon>Heterobasidion annosum species complex</taxon>
    </lineage>
</organism>
<name>W4KF03_HETIT</name>
<feature type="compositionally biased region" description="Low complexity" evidence="1">
    <location>
        <begin position="459"/>
        <end position="472"/>
    </location>
</feature>
<feature type="region of interest" description="Disordered" evidence="1">
    <location>
        <begin position="171"/>
        <end position="195"/>
    </location>
</feature>
<feature type="compositionally biased region" description="Polar residues" evidence="1">
    <location>
        <begin position="302"/>
        <end position="311"/>
    </location>
</feature>
<dbReference type="eggNOG" id="ENOG502S0PM">
    <property type="taxonomic scope" value="Eukaryota"/>
</dbReference>
<reference evidence="2 3" key="1">
    <citation type="journal article" date="2012" name="New Phytol.">
        <title>Insight into trade-off between wood decay and parasitism from the genome of a fungal forest pathogen.</title>
        <authorList>
            <person name="Olson A."/>
            <person name="Aerts A."/>
            <person name="Asiegbu F."/>
            <person name="Belbahri L."/>
            <person name="Bouzid O."/>
            <person name="Broberg A."/>
            <person name="Canback B."/>
            <person name="Coutinho P.M."/>
            <person name="Cullen D."/>
            <person name="Dalman K."/>
            <person name="Deflorio G."/>
            <person name="van Diepen L.T."/>
            <person name="Dunand C."/>
            <person name="Duplessis S."/>
            <person name="Durling M."/>
            <person name="Gonthier P."/>
            <person name="Grimwood J."/>
            <person name="Fossdal C.G."/>
            <person name="Hansson D."/>
            <person name="Henrissat B."/>
            <person name="Hietala A."/>
            <person name="Himmelstrand K."/>
            <person name="Hoffmeister D."/>
            <person name="Hogberg N."/>
            <person name="James T.Y."/>
            <person name="Karlsson M."/>
            <person name="Kohler A."/>
            <person name="Kues U."/>
            <person name="Lee Y.H."/>
            <person name="Lin Y.C."/>
            <person name="Lind M."/>
            <person name="Lindquist E."/>
            <person name="Lombard V."/>
            <person name="Lucas S."/>
            <person name="Lunden K."/>
            <person name="Morin E."/>
            <person name="Murat C."/>
            <person name="Park J."/>
            <person name="Raffaello T."/>
            <person name="Rouze P."/>
            <person name="Salamov A."/>
            <person name="Schmutz J."/>
            <person name="Solheim H."/>
            <person name="Stahlberg J."/>
            <person name="Velez H."/>
            <person name="de Vries R.P."/>
            <person name="Wiebenga A."/>
            <person name="Woodward S."/>
            <person name="Yakovlev I."/>
            <person name="Garbelotto M."/>
            <person name="Martin F."/>
            <person name="Grigoriev I.V."/>
            <person name="Stenlid J."/>
        </authorList>
    </citation>
    <scope>NUCLEOTIDE SEQUENCE [LARGE SCALE GENOMIC DNA]</scope>
    <source>
        <strain evidence="2 3">TC 32-1</strain>
    </source>
</reference>
<dbReference type="HOGENOM" id="CLU_555539_0_0_1"/>
<accession>W4KF03</accession>
<gene>
    <name evidence="2" type="ORF">HETIRDRAFT_473029</name>
</gene>
<feature type="compositionally biased region" description="Basic residues" evidence="1">
    <location>
        <begin position="479"/>
        <end position="491"/>
    </location>
</feature>
<dbReference type="EMBL" id="KI925456">
    <property type="protein sequence ID" value="ETW84432.1"/>
    <property type="molecule type" value="Genomic_DNA"/>
</dbReference>
<dbReference type="InParanoid" id="W4KF03"/>
<dbReference type="OrthoDB" id="774557at2759"/>
<evidence type="ECO:0000256" key="1">
    <source>
        <dbReference type="SAM" id="MobiDB-lite"/>
    </source>
</evidence>
<evidence type="ECO:0000313" key="2">
    <source>
        <dbReference type="EMBL" id="ETW84432.1"/>
    </source>
</evidence>
<feature type="compositionally biased region" description="Pro residues" evidence="1">
    <location>
        <begin position="397"/>
        <end position="408"/>
    </location>
</feature>
<dbReference type="KEGG" id="hir:HETIRDRAFT_473029"/>
<feature type="region of interest" description="Disordered" evidence="1">
    <location>
        <begin position="302"/>
        <end position="491"/>
    </location>
</feature>
<dbReference type="PANTHER" id="PTHR10378">
    <property type="entry name" value="LIM DOMAIN-BINDING PROTEIN"/>
    <property type="match status" value="1"/>
</dbReference>
<proteinExistence type="predicted"/>
<protein>
    <submittedName>
        <fullName evidence="2">Uncharacterized protein</fullName>
    </submittedName>
</protein>
<feature type="compositionally biased region" description="Low complexity" evidence="1">
    <location>
        <begin position="381"/>
        <end position="396"/>
    </location>
</feature>
<dbReference type="InterPro" id="IPR029005">
    <property type="entry name" value="LIM-bd/SEUSS"/>
</dbReference>
<sequence length="491" mass="52948">MLAEHSKDSDARKLQLTHWEDLVNEYFLPSATMKLTLWKDNQQNEAKVFEVGTPILPRFFLVTSQSGVKSMTLSLDGARERPVSNNHAIVECIQAVWSYKYTNGYTVTLRGPLTAHIFVIPHHLANGASAQASSTHPSYALKINSLVFDSNLYEKHISLDMIIGQRIEPPKTPRLRNAQTPTMNGGGGGGGSGALKEEDKWDEPKILFERAMIPSEPVNAFGIPQATMRCLELAESVGQMSDLITYSTENTLGPLDALKQFAQKIRDSHNPGNGPVYGTVPIGVPSQYGDGINGAHTTSALSQSVYGSTPSGMPGPLDGHPSGPSSLQLQQQAHQQQQQAVHQQQQQQQAHHQQQQQQAHQQQQQVHQQAQQHLHQHSQAHHAQQQAHPQAQQQVQQPPPSSAPPPSPDKPKGTPQQAHPPTPVAGPSTSTAPPAAPAPTASSSTPSMSNTSLKRKAANTDTASPTTATSSDQPPPAKRPPRKRGRTAGGG</sequence>
<feature type="compositionally biased region" description="Low complexity" evidence="1">
    <location>
        <begin position="425"/>
        <end position="452"/>
    </location>
</feature>
<dbReference type="Proteomes" id="UP000030671">
    <property type="component" value="Unassembled WGS sequence"/>
</dbReference>
<dbReference type="AlphaFoldDB" id="W4KF03"/>
<dbReference type="GeneID" id="20677489"/>
<dbReference type="Pfam" id="PF01803">
    <property type="entry name" value="LIM_bind"/>
    <property type="match status" value="1"/>
</dbReference>